<accession>A0A9P6B419</accession>
<evidence type="ECO:0000313" key="2">
    <source>
        <dbReference type="Proteomes" id="UP000886523"/>
    </source>
</evidence>
<name>A0A9P6B419_9AGAM</name>
<dbReference type="AlphaFoldDB" id="A0A9P6B419"/>
<dbReference type="EMBL" id="MU128932">
    <property type="protein sequence ID" value="KAF9517324.1"/>
    <property type="molecule type" value="Genomic_DNA"/>
</dbReference>
<comment type="caution">
    <text evidence="1">The sequence shown here is derived from an EMBL/GenBank/DDBJ whole genome shotgun (WGS) entry which is preliminary data.</text>
</comment>
<evidence type="ECO:0000313" key="1">
    <source>
        <dbReference type="EMBL" id="KAF9517324.1"/>
    </source>
</evidence>
<gene>
    <name evidence="1" type="ORF">BS47DRAFT_522612</name>
</gene>
<proteinExistence type="predicted"/>
<organism evidence="1 2">
    <name type="scientific">Hydnum rufescens UP504</name>
    <dbReference type="NCBI Taxonomy" id="1448309"/>
    <lineage>
        <taxon>Eukaryota</taxon>
        <taxon>Fungi</taxon>
        <taxon>Dikarya</taxon>
        <taxon>Basidiomycota</taxon>
        <taxon>Agaricomycotina</taxon>
        <taxon>Agaricomycetes</taxon>
        <taxon>Cantharellales</taxon>
        <taxon>Hydnaceae</taxon>
        <taxon>Hydnum</taxon>
    </lineage>
</organism>
<sequence>MYERCFGDPRSLVKGCLFRPQPWVRAGYMRRLIHLCDPSTSGVNSIRLHVNRMAQEISTAVLTSMHQSNSETFSLFDNVLFLGCLDLDPSCDFVINIISRSRGKSPGP</sequence>
<dbReference type="Proteomes" id="UP000886523">
    <property type="component" value="Unassembled WGS sequence"/>
</dbReference>
<protein>
    <submittedName>
        <fullName evidence="1">Uncharacterized protein</fullName>
    </submittedName>
</protein>
<reference evidence="1" key="1">
    <citation type="journal article" date="2020" name="Nat. Commun.">
        <title>Large-scale genome sequencing of mycorrhizal fungi provides insights into the early evolution of symbiotic traits.</title>
        <authorList>
            <person name="Miyauchi S."/>
            <person name="Kiss E."/>
            <person name="Kuo A."/>
            <person name="Drula E."/>
            <person name="Kohler A."/>
            <person name="Sanchez-Garcia M."/>
            <person name="Morin E."/>
            <person name="Andreopoulos B."/>
            <person name="Barry K.W."/>
            <person name="Bonito G."/>
            <person name="Buee M."/>
            <person name="Carver A."/>
            <person name="Chen C."/>
            <person name="Cichocki N."/>
            <person name="Clum A."/>
            <person name="Culley D."/>
            <person name="Crous P.W."/>
            <person name="Fauchery L."/>
            <person name="Girlanda M."/>
            <person name="Hayes R.D."/>
            <person name="Keri Z."/>
            <person name="LaButti K."/>
            <person name="Lipzen A."/>
            <person name="Lombard V."/>
            <person name="Magnuson J."/>
            <person name="Maillard F."/>
            <person name="Murat C."/>
            <person name="Nolan M."/>
            <person name="Ohm R.A."/>
            <person name="Pangilinan J."/>
            <person name="Pereira M.F."/>
            <person name="Perotto S."/>
            <person name="Peter M."/>
            <person name="Pfister S."/>
            <person name="Riley R."/>
            <person name="Sitrit Y."/>
            <person name="Stielow J.B."/>
            <person name="Szollosi G."/>
            <person name="Zifcakova L."/>
            <person name="Stursova M."/>
            <person name="Spatafora J.W."/>
            <person name="Tedersoo L."/>
            <person name="Vaario L.M."/>
            <person name="Yamada A."/>
            <person name="Yan M."/>
            <person name="Wang P."/>
            <person name="Xu J."/>
            <person name="Bruns T."/>
            <person name="Baldrian P."/>
            <person name="Vilgalys R."/>
            <person name="Dunand C."/>
            <person name="Henrissat B."/>
            <person name="Grigoriev I.V."/>
            <person name="Hibbett D."/>
            <person name="Nagy L.G."/>
            <person name="Martin F.M."/>
        </authorList>
    </citation>
    <scope>NUCLEOTIDE SEQUENCE</scope>
    <source>
        <strain evidence="1">UP504</strain>
    </source>
</reference>
<keyword evidence="2" id="KW-1185">Reference proteome</keyword>
<dbReference type="OrthoDB" id="66620at2759"/>